<evidence type="ECO:0000313" key="2">
    <source>
        <dbReference type="EMBL" id="EGG16127.1"/>
    </source>
</evidence>
<keyword evidence="3" id="KW-1185">Reference proteome</keyword>
<organism evidence="2 3">
    <name type="scientific">Cavenderia fasciculata</name>
    <name type="common">Slime mold</name>
    <name type="synonym">Dictyostelium fasciculatum</name>
    <dbReference type="NCBI Taxonomy" id="261658"/>
    <lineage>
        <taxon>Eukaryota</taxon>
        <taxon>Amoebozoa</taxon>
        <taxon>Evosea</taxon>
        <taxon>Eumycetozoa</taxon>
        <taxon>Dictyostelia</taxon>
        <taxon>Acytosteliales</taxon>
        <taxon>Cavenderiaceae</taxon>
        <taxon>Cavenderia</taxon>
    </lineage>
</organism>
<gene>
    <name evidence="2" type="ORF">DFA_09152</name>
</gene>
<feature type="region of interest" description="Disordered" evidence="1">
    <location>
        <begin position="593"/>
        <end position="633"/>
    </location>
</feature>
<feature type="compositionally biased region" description="Low complexity" evidence="1">
    <location>
        <begin position="666"/>
        <end position="683"/>
    </location>
</feature>
<accession>F4Q6U5</accession>
<dbReference type="KEGG" id="dfa:DFA_09152"/>
<sequence>MSQYNYYQLNGQSLKMIKQLDFENQESNVYKIKVNKTLRFNKRAQGSAVKVLNTVKKNNCQTHSGSEYISNKDDFNLLCPNGHKISKSTHELSRNKEAVSVDCKQCKYNSHEDDFEGYGFETLEKDGGIYNIKCPHCKSTWRVTGTYAFSSTNQNLRTHVATCKTNFGRKPIKSSKQNLQSPKEKKMYRQKLLEKRGYTLLDEKDITAALLSKIKMMCEDGHIQDKSFKDIQRATTSCKKCRLETNKIDWVQRVADKGCTLDPKSVKGKRNICNKTSSVVSWVESNKGRMVDPKFEYQSIYQLVDYFCSFNHLNTHSIQHLTRYEYLPCTHCKRTSSYGEMGVEKYLKHHKIQFTTQHNPVTLNRLRYDFKLVNHQVIIEFDGQQHFDAKSFFFFNKSSDGFERQRQRDLVKNQFCKNNGILLIRIHHSWITNLYRLDNELLDCIKDISGTQIITIPRNHTDYNWVHQPPKKEFMKWYMKDFKDLEDGDDQVGQLIDYDEDVYEDEDEEEDTDEDLEEFEDGEEDEHEEDDEQLEDYDEQLKDYDQDGELEENEDYDGYEYHYHDEQLEDDQYGEVEEEYEDYDEEYDETTMPFTDVATPPITDAAIPSVSRPRLTFNPEDFESSDDDYEDKNKVPQSFLDRIADGTWKLKYKKLGFSSNDDGSVNDAATPPVTDAATPPVTNVATTPVTDAAIPPVSRPRRNITFNLEDC</sequence>
<dbReference type="GeneID" id="14868428"/>
<evidence type="ECO:0000256" key="1">
    <source>
        <dbReference type="SAM" id="MobiDB-lite"/>
    </source>
</evidence>
<feature type="region of interest" description="Disordered" evidence="1">
    <location>
        <begin position="657"/>
        <end position="683"/>
    </location>
</feature>
<feature type="region of interest" description="Disordered" evidence="1">
    <location>
        <begin position="500"/>
        <end position="534"/>
    </location>
</feature>
<dbReference type="STRING" id="1054147.F4Q6U5"/>
<feature type="compositionally biased region" description="Acidic residues" evidence="1">
    <location>
        <begin position="620"/>
        <end position="630"/>
    </location>
</feature>
<dbReference type="AlphaFoldDB" id="F4Q6U5"/>
<dbReference type="RefSeq" id="XP_004352580.1">
    <property type="nucleotide sequence ID" value="XM_004352528.1"/>
</dbReference>
<proteinExistence type="predicted"/>
<evidence type="ECO:0000313" key="3">
    <source>
        <dbReference type="Proteomes" id="UP000007797"/>
    </source>
</evidence>
<name>F4Q6U5_CACFS</name>
<dbReference type="Proteomes" id="UP000007797">
    <property type="component" value="Unassembled WGS sequence"/>
</dbReference>
<reference evidence="3" key="1">
    <citation type="journal article" date="2011" name="Genome Res.">
        <title>Phylogeny-wide analysis of social amoeba genomes highlights ancient origins for complex intercellular communication.</title>
        <authorList>
            <person name="Heidel A.J."/>
            <person name="Lawal H.M."/>
            <person name="Felder M."/>
            <person name="Schilde C."/>
            <person name="Helps N.R."/>
            <person name="Tunggal B."/>
            <person name="Rivero F."/>
            <person name="John U."/>
            <person name="Schleicher M."/>
            <person name="Eichinger L."/>
            <person name="Platzer M."/>
            <person name="Noegel A.A."/>
            <person name="Schaap P."/>
            <person name="Gloeckner G."/>
        </authorList>
    </citation>
    <scope>NUCLEOTIDE SEQUENCE [LARGE SCALE GENOMIC DNA]</scope>
    <source>
        <strain evidence="3">SH3</strain>
    </source>
</reference>
<dbReference type="Gene3D" id="3.40.960.10">
    <property type="entry name" value="VSR Endonuclease"/>
    <property type="match status" value="1"/>
</dbReference>
<dbReference type="EMBL" id="GL883024">
    <property type="protein sequence ID" value="EGG16127.1"/>
    <property type="molecule type" value="Genomic_DNA"/>
</dbReference>
<protein>
    <submittedName>
        <fullName evidence="2">Uncharacterized protein</fullName>
    </submittedName>
</protein>